<proteinExistence type="predicted"/>
<keyword evidence="1" id="KW-0812">Transmembrane</keyword>
<evidence type="ECO:0000313" key="2">
    <source>
        <dbReference type="EMBL" id="DAE21469.1"/>
    </source>
</evidence>
<accession>A0A8S5QRU1</accession>
<name>A0A8S5QRU1_9CAUD</name>
<feature type="transmembrane region" description="Helical" evidence="1">
    <location>
        <begin position="52"/>
        <end position="69"/>
    </location>
</feature>
<reference evidence="2" key="1">
    <citation type="journal article" date="2021" name="Proc. Natl. Acad. Sci. U.S.A.">
        <title>A Catalog of Tens of Thousands of Viruses from Human Metagenomes Reveals Hidden Associations with Chronic Diseases.</title>
        <authorList>
            <person name="Tisza M.J."/>
            <person name="Buck C.B."/>
        </authorList>
    </citation>
    <scope>NUCLEOTIDE SEQUENCE</scope>
    <source>
        <strain evidence="2">CtgXL3</strain>
    </source>
</reference>
<evidence type="ECO:0000256" key="1">
    <source>
        <dbReference type="SAM" id="Phobius"/>
    </source>
</evidence>
<protein>
    <submittedName>
        <fullName evidence="2">Uncharacterized protein</fullName>
    </submittedName>
</protein>
<keyword evidence="1" id="KW-1133">Transmembrane helix</keyword>
<dbReference type="EMBL" id="BK015712">
    <property type="protein sequence ID" value="DAE21469.1"/>
    <property type="molecule type" value="Genomic_DNA"/>
</dbReference>
<organism evidence="2">
    <name type="scientific">Myoviridae sp. ctgXL3</name>
    <dbReference type="NCBI Taxonomy" id="2826681"/>
    <lineage>
        <taxon>Viruses</taxon>
        <taxon>Duplodnaviria</taxon>
        <taxon>Heunggongvirae</taxon>
        <taxon>Uroviricota</taxon>
        <taxon>Caudoviricetes</taxon>
    </lineage>
</organism>
<sequence length="94" mass="10892">MRRRTSGRVSRKVLSQPSLTRFRVIKNTLNTILNQSLGTYFSITHLSQLSDVLVLLNIALISSYMVFLYECTHYDMSIIYPASYGCLWVLWNIV</sequence>
<keyword evidence="1" id="KW-0472">Membrane</keyword>